<dbReference type="GO" id="GO:0003676">
    <property type="term" value="F:nucleic acid binding"/>
    <property type="evidence" value="ECO:0007669"/>
    <property type="project" value="InterPro"/>
</dbReference>
<dbReference type="AlphaFoldDB" id="A0A371HWD9"/>
<dbReference type="GO" id="GO:0015074">
    <property type="term" value="P:DNA integration"/>
    <property type="evidence" value="ECO:0007669"/>
    <property type="project" value="InterPro"/>
</dbReference>
<organism evidence="2 3">
    <name type="scientific">Mucuna pruriens</name>
    <name type="common">Velvet bean</name>
    <name type="synonym">Dolichos pruriens</name>
    <dbReference type="NCBI Taxonomy" id="157652"/>
    <lineage>
        <taxon>Eukaryota</taxon>
        <taxon>Viridiplantae</taxon>
        <taxon>Streptophyta</taxon>
        <taxon>Embryophyta</taxon>
        <taxon>Tracheophyta</taxon>
        <taxon>Spermatophyta</taxon>
        <taxon>Magnoliopsida</taxon>
        <taxon>eudicotyledons</taxon>
        <taxon>Gunneridae</taxon>
        <taxon>Pentapetalae</taxon>
        <taxon>rosids</taxon>
        <taxon>fabids</taxon>
        <taxon>Fabales</taxon>
        <taxon>Fabaceae</taxon>
        <taxon>Papilionoideae</taxon>
        <taxon>50 kb inversion clade</taxon>
        <taxon>NPAAA clade</taxon>
        <taxon>indigoferoid/millettioid clade</taxon>
        <taxon>Phaseoleae</taxon>
        <taxon>Mucuna</taxon>
    </lineage>
</organism>
<proteinExistence type="predicted"/>
<feature type="non-terminal residue" evidence="2">
    <location>
        <position position="1"/>
    </location>
</feature>
<dbReference type="Gene3D" id="3.30.420.10">
    <property type="entry name" value="Ribonuclease H-like superfamily/Ribonuclease H"/>
    <property type="match status" value="1"/>
</dbReference>
<protein>
    <submittedName>
        <fullName evidence="2">Pol</fullName>
    </submittedName>
</protein>
<dbReference type="OrthoDB" id="10043879at2759"/>
<dbReference type="EMBL" id="QJKJ01001552">
    <property type="protein sequence ID" value="RDY07073.1"/>
    <property type="molecule type" value="Genomic_DNA"/>
</dbReference>
<reference evidence="2" key="1">
    <citation type="submission" date="2018-05" db="EMBL/GenBank/DDBJ databases">
        <title>Draft genome of Mucuna pruriens seed.</title>
        <authorList>
            <person name="Nnadi N.E."/>
            <person name="Vos R."/>
            <person name="Hasami M.H."/>
            <person name="Devisetty U.K."/>
            <person name="Aguiy J.C."/>
        </authorList>
    </citation>
    <scope>NUCLEOTIDE SEQUENCE [LARGE SCALE GENOMIC DNA]</scope>
    <source>
        <strain evidence="2">JCA_2017</strain>
    </source>
</reference>
<dbReference type="SUPFAM" id="SSF53098">
    <property type="entry name" value="Ribonuclease H-like"/>
    <property type="match status" value="1"/>
</dbReference>
<dbReference type="InterPro" id="IPR012337">
    <property type="entry name" value="RNaseH-like_sf"/>
</dbReference>
<dbReference type="InterPro" id="IPR001584">
    <property type="entry name" value="Integrase_cat-core"/>
</dbReference>
<dbReference type="Pfam" id="PF00665">
    <property type="entry name" value="rve"/>
    <property type="match status" value="1"/>
</dbReference>
<dbReference type="InterPro" id="IPR036397">
    <property type="entry name" value="RNaseH_sf"/>
</dbReference>
<dbReference type="Proteomes" id="UP000257109">
    <property type="component" value="Unassembled WGS sequence"/>
</dbReference>
<name>A0A371HWD9_MUCPR</name>
<gene>
    <name evidence="2" type="primary">pol</name>
    <name evidence="2" type="ORF">CR513_08860</name>
</gene>
<keyword evidence="3" id="KW-1185">Reference proteome</keyword>
<evidence type="ECO:0000313" key="2">
    <source>
        <dbReference type="EMBL" id="RDY07073.1"/>
    </source>
</evidence>
<sequence length="336" mass="39144">MTIGQRSEIPQQHVLFSEIFDVWGIDFMGPFLVSQGNFYILLVVDYVSRWVEAKATKANDVKIVVEFLKSNIFCKFSVLKALISDQGSHFCNCVMATLLEKYGVVHRIAIAYHPQTNGQAEVFNGEIKKLLQKMENPSRNNWSCVLEDALWAHSTIYQTPLGMSTYRIVFGKACHLPVEIEHRAYWTIKKCNMVYDKAGQERKLQLQELEELRLEAYENSWIYKEKVKHFHDSRILRKEFKVGQKLLLFYSKLKHITDKLRSKWDRPFVVTNMFPYGVVEVRDEANNRTFKPYCEGPNLSSNVGEVEIVELIELVIPENLPEEILESPHEQIHNNK</sequence>
<feature type="domain" description="Integrase catalytic" evidence="1">
    <location>
        <begin position="6"/>
        <end position="185"/>
    </location>
</feature>
<accession>A0A371HWD9</accession>
<comment type="caution">
    <text evidence="2">The sequence shown here is derived from an EMBL/GenBank/DDBJ whole genome shotgun (WGS) entry which is preliminary data.</text>
</comment>
<dbReference type="PROSITE" id="PS50994">
    <property type="entry name" value="INTEGRASE"/>
    <property type="match status" value="1"/>
</dbReference>
<dbReference type="InterPro" id="IPR052160">
    <property type="entry name" value="Gypsy_RT_Integrase-like"/>
</dbReference>
<evidence type="ECO:0000313" key="3">
    <source>
        <dbReference type="Proteomes" id="UP000257109"/>
    </source>
</evidence>
<dbReference type="PANTHER" id="PTHR47266">
    <property type="entry name" value="ENDONUCLEASE-RELATED"/>
    <property type="match status" value="1"/>
</dbReference>
<evidence type="ECO:0000259" key="1">
    <source>
        <dbReference type="PROSITE" id="PS50994"/>
    </source>
</evidence>